<dbReference type="InterPro" id="IPR032675">
    <property type="entry name" value="LRR_dom_sf"/>
</dbReference>
<dbReference type="AlphaFoldDB" id="A0A354M376"/>
<dbReference type="Gene3D" id="3.80.10.10">
    <property type="entry name" value="Ribonuclease Inhibitor"/>
    <property type="match status" value="1"/>
</dbReference>
<keyword evidence="2" id="KW-0677">Repeat</keyword>
<dbReference type="RefSeq" id="WP_022600869.1">
    <property type="nucleotide sequence ID" value="NZ_AP028032.1"/>
</dbReference>
<sequence length="211" mass="23973">MKILPLIYRRQTSVVNKKAATFGVITLITYLIPENSEIELSVSARDFMIDWGDGVCDKNMIHTYTRKGEYVIRICGECINELRVPKCCLENIDVSFCKWLEHLDCSFNWIEELDISGLSYLVSLDCSHNALNNLKIGNQEFLLYLDSSDNMLSVLDVSLCSSLTYLYTQHNALRSLKTSPAISVLDIGDNQLSPEDMADLKKRSGIRYILD</sequence>
<reference evidence="3 4" key="1">
    <citation type="journal article" date="2018" name="Nat. Biotechnol.">
        <title>A standardized bacterial taxonomy based on genome phylogeny substantially revises the tree of life.</title>
        <authorList>
            <person name="Parks D.H."/>
            <person name="Chuvochina M."/>
            <person name="Waite D.W."/>
            <person name="Rinke C."/>
            <person name="Skarshewski A."/>
            <person name="Chaumeil P.A."/>
            <person name="Hugenholtz P."/>
        </authorList>
    </citation>
    <scope>NUCLEOTIDE SEQUENCE [LARGE SCALE GENOMIC DNA]</scope>
    <source>
        <strain evidence="3">UBA11482</strain>
    </source>
</reference>
<organism evidence="3 4">
    <name type="scientific">Coprobacter fastidiosus</name>
    <dbReference type="NCBI Taxonomy" id="1099853"/>
    <lineage>
        <taxon>Bacteria</taxon>
        <taxon>Pseudomonadati</taxon>
        <taxon>Bacteroidota</taxon>
        <taxon>Bacteroidia</taxon>
        <taxon>Bacteroidales</taxon>
        <taxon>Barnesiellaceae</taxon>
        <taxon>Coprobacter</taxon>
    </lineage>
</organism>
<dbReference type="InterPro" id="IPR052574">
    <property type="entry name" value="CDIRP"/>
</dbReference>
<evidence type="ECO:0000313" key="4">
    <source>
        <dbReference type="Proteomes" id="UP000262954"/>
    </source>
</evidence>
<dbReference type="PANTHER" id="PTHR47566">
    <property type="match status" value="1"/>
</dbReference>
<proteinExistence type="predicted"/>
<evidence type="ECO:0000256" key="2">
    <source>
        <dbReference type="ARBA" id="ARBA00022737"/>
    </source>
</evidence>
<dbReference type="EMBL" id="DNWC01000104">
    <property type="protein sequence ID" value="HBJ08965.1"/>
    <property type="molecule type" value="Genomic_DNA"/>
</dbReference>
<evidence type="ECO:0008006" key="5">
    <source>
        <dbReference type="Google" id="ProtNLM"/>
    </source>
</evidence>
<dbReference type="GeneID" id="92929358"/>
<name>A0A354M376_9BACT</name>
<evidence type="ECO:0000313" key="3">
    <source>
        <dbReference type="EMBL" id="HBJ08965.1"/>
    </source>
</evidence>
<dbReference type="Proteomes" id="UP000262954">
    <property type="component" value="Unassembled WGS sequence"/>
</dbReference>
<accession>A0A354M376</accession>
<evidence type="ECO:0000256" key="1">
    <source>
        <dbReference type="ARBA" id="ARBA00022614"/>
    </source>
</evidence>
<keyword evidence="1" id="KW-0433">Leucine-rich repeat</keyword>
<dbReference type="PANTHER" id="PTHR47566:SF1">
    <property type="entry name" value="PROTEIN NUD1"/>
    <property type="match status" value="1"/>
</dbReference>
<gene>
    <name evidence="3" type="ORF">DDY73_08150</name>
</gene>
<protein>
    <recommendedName>
        <fullName evidence="5">Leucine-rich repeat domain-containing protein</fullName>
    </recommendedName>
</protein>
<dbReference type="GO" id="GO:0035591">
    <property type="term" value="F:signaling adaptor activity"/>
    <property type="evidence" value="ECO:0007669"/>
    <property type="project" value="TreeGrafter"/>
</dbReference>
<comment type="caution">
    <text evidence="3">The sequence shown here is derived from an EMBL/GenBank/DDBJ whole genome shotgun (WGS) entry which is preliminary data.</text>
</comment>
<dbReference type="SUPFAM" id="SSF52058">
    <property type="entry name" value="L domain-like"/>
    <property type="match status" value="1"/>
</dbReference>